<dbReference type="InterPro" id="IPR032164">
    <property type="entry name" value="DUF5000"/>
</dbReference>
<proteinExistence type="predicted"/>
<dbReference type="AlphaFoldDB" id="A0A3S1BIH2"/>
<dbReference type="Pfam" id="PF17166">
    <property type="entry name" value="DUF5126"/>
    <property type="match status" value="1"/>
</dbReference>
<sequence>MKNIKSFLSGCLLSAVVLYACKSDVIGPVSTDKTPPNPVMQPVAVGQPGAAEISYTLPDDQQLSYVRAEFVINGVKKEAKSSFYKRSVRVEGFGDTLEHTVTLYTVSRSEVSSLPVQVKVKPLPPAIWNVRNSIRAAEAFGGLQVEFTNPDRGKIVVGTLLWDPVQKEWRLINNFYFGLDSGRFTVRGLRPVKQLFGIFIKDRWDNRSDTLKTELTPIYEEQLDREKFVSMLKKKVPIPQVPPLPKTPGVKVQEPTNLSSWPIENMWNGIVGNEGYHTTENKDVPIFIPIDLGVKAMISRYKIWQRQSDYIFNHGNPHEWELWGTNTPNDVNSWIKLDHQVMEKPSGLPLGQKTTEDVDLAAAGQEYELPAGTPAVRYVAWKHIDSWAAQGGIIGHLHISEIAFWGQITR</sequence>
<reference evidence="4" key="1">
    <citation type="submission" date="2020-05" db="EMBL/GenBank/DDBJ databases">
        <title>Chitinophaga laudate sp. nov., isolated from a tropical peat swamp.</title>
        <authorList>
            <person name="Goh C.B.S."/>
            <person name="Lee M.S."/>
            <person name="Parimannan S."/>
            <person name="Pasbakhsh P."/>
            <person name="Yule C.M."/>
            <person name="Rajandas H."/>
            <person name="Loke S."/>
            <person name="Croft L."/>
            <person name="Tan J.B.L."/>
        </authorList>
    </citation>
    <scope>NUCLEOTIDE SEQUENCE</scope>
    <source>
        <strain evidence="4">Mgbs1</strain>
    </source>
</reference>
<dbReference type="Pfam" id="PF16391">
    <property type="entry name" value="DUF5000"/>
    <property type="match status" value="1"/>
</dbReference>
<protein>
    <submittedName>
        <fullName evidence="4">DUF4959 domain-containing protein</fullName>
    </submittedName>
</protein>
<dbReference type="PROSITE" id="PS51257">
    <property type="entry name" value="PROKAR_LIPOPROTEIN"/>
    <property type="match status" value="1"/>
</dbReference>
<feature type="domain" description="DUF5000" evidence="2">
    <location>
        <begin position="267"/>
        <end position="406"/>
    </location>
</feature>
<feature type="domain" description="DUF5126" evidence="3">
    <location>
        <begin position="125"/>
        <end position="225"/>
    </location>
</feature>
<feature type="domain" description="DUF4959" evidence="1">
    <location>
        <begin position="20"/>
        <end position="122"/>
    </location>
</feature>
<dbReference type="InterPro" id="IPR032527">
    <property type="entry name" value="DUF4959"/>
</dbReference>
<gene>
    <name evidence="4" type="ORF">ECE50_026395</name>
</gene>
<evidence type="ECO:0000313" key="5">
    <source>
        <dbReference type="Proteomes" id="UP000281028"/>
    </source>
</evidence>
<evidence type="ECO:0000259" key="1">
    <source>
        <dbReference type="Pfam" id="PF16323"/>
    </source>
</evidence>
<evidence type="ECO:0000259" key="2">
    <source>
        <dbReference type="Pfam" id="PF16391"/>
    </source>
</evidence>
<keyword evidence="5" id="KW-1185">Reference proteome</keyword>
<evidence type="ECO:0000259" key="3">
    <source>
        <dbReference type="Pfam" id="PF17166"/>
    </source>
</evidence>
<accession>A0A3S1BIH2</accession>
<comment type="caution">
    <text evidence="4">The sequence shown here is derived from an EMBL/GenBank/DDBJ whole genome shotgun (WGS) entry which is preliminary data.</text>
</comment>
<dbReference type="OrthoDB" id="621114at2"/>
<dbReference type="EMBL" id="RIAR02000001">
    <property type="protein sequence ID" value="NSL90380.1"/>
    <property type="molecule type" value="Genomic_DNA"/>
</dbReference>
<dbReference type="RefSeq" id="WP_127041713.1">
    <property type="nucleotide sequence ID" value="NZ_JAABOK010000005.1"/>
</dbReference>
<dbReference type="InterPro" id="IPR033431">
    <property type="entry name" value="DUF5126"/>
</dbReference>
<dbReference type="Gene3D" id="2.60.120.260">
    <property type="entry name" value="Galactose-binding domain-like"/>
    <property type="match status" value="1"/>
</dbReference>
<dbReference type="Pfam" id="PF16323">
    <property type="entry name" value="DUF4959"/>
    <property type="match status" value="1"/>
</dbReference>
<evidence type="ECO:0000313" key="4">
    <source>
        <dbReference type="EMBL" id="NSL90380.1"/>
    </source>
</evidence>
<dbReference type="Proteomes" id="UP000281028">
    <property type="component" value="Unassembled WGS sequence"/>
</dbReference>
<organism evidence="4 5">
    <name type="scientific">Chitinophaga solisilvae</name>
    <dbReference type="NCBI Taxonomy" id="1233460"/>
    <lineage>
        <taxon>Bacteria</taxon>
        <taxon>Pseudomonadati</taxon>
        <taxon>Bacteroidota</taxon>
        <taxon>Chitinophagia</taxon>
        <taxon>Chitinophagales</taxon>
        <taxon>Chitinophagaceae</taxon>
        <taxon>Chitinophaga</taxon>
    </lineage>
</organism>
<name>A0A3S1BIH2_9BACT</name>